<dbReference type="AlphaFoldDB" id="A0AA51MPZ5"/>
<dbReference type="Proteomes" id="UP001229862">
    <property type="component" value="Chromosome"/>
</dbReference>
<accession>A0AA51MPZ5</accession>
<gene>
    <name evidence="1" type="ORF">RCG00_01955</name>
</gene>
<organism evidence="1">
    <name type="scientific">Thiothrix subterranea</name>
    <dbReference type="NCBI Taxonomy" id="2735563"/>
    <lineage>
        <taxon>Bacteria</taxon>
        <taxon>Pseudomonadati</taxon>
        <taxon>Pseudomonadota</taxon>
        <taxon>Gammaproteobacteria</taxon>
        <taxon>Thiotrichales</taxon>
        <taxon>Thiotrichaceae</taxon>
        <taxon>Thiothrix</taxon>
    </lineage>
</organism>
<name>A0AA51MPZ5_9GAMM</name>
<protein>
    <submittedName>
        <fullName evidence="1">Uncharacterized protein</fullName>
    </submittedName>
</protein>
<dbReference type="EMBL" id="CP133217">
    <property type="protein sequence ID" value="WML87131.1"/>
    <property type="molecule type" value="Genomic_DNA"/>
</dbReference>
<reference evidence="1" key="1">
    <citation type="submission" date="2023-08" db="EMBL/GenBank/DDBJ databases">
        <title>New molecular markers tilS and rpoB for phylogenetic and monitoring studies of the genus Thiothrix biodiversity.</title>
        <authorList>
            <person name="Ravin N.V."/>
            <person name="Smolyakov D."/>
            <person name="Markov N.D."/>
            <person name="Beletsky A.V."/>
            <person name="Mardanov A.V."/>
            <person name="Rudenko T.S."/>
            <person name="Grabovich M.Y."/>
        </authorList>
    </citation>
    <scope>NUCLEOTIDE SEQUENCE</scope>
    <source>
        <strain evidence="1">DNT52</strain>
    </source>
</reference>
<sequence length="716" mass="78264">MFKKNKVAISVATGILGIVGGITSVQAVHVNPEGTGQVLLFPYFNAQEGYVTNINLVNSTDQTKAVRIRFNEGKTSKDVLDFNIYMSPQDVWTGSIQQDEDGVGSISTTDRSCTYPEEMAATCADPGCESRRSFIGHKMFVDVSAEDTLEGYVEVIEMGEVEDGTIAAGALHNAGKPSSCSAVANGVAKAVINNVEVLSPPGGGLFGSSAIIDVANGTANAIDPVAIDNYSRVPQHTLPDDPIHFDLPSLASGSVSTSEVLVPGANSSNPTWVTTTWDTLENDPCLNDGDPATPACGLNPYPIAHALLSRNIMNEYFVDPSTGYDGHTDWVVTFPMKKLGIFNRHTVEQLKKVKSLDFNYKGTYVCEDERGAQITPEDLGNNDCKRYPGTRASFDRDIYDREETRIKDANFSPNQVIPRVLEREVNVLTFTSTDSNYNSSKTALLSNHKLPEGKRAANEKGILDKAGKYDLDDFVNVSKFVSGWSRMTYANDYWLSLWWPQTETRVCKINGNTQMPLSALAIDTYSKLVTLNGVEYLSQDKVVLTDTAVRPLWGNDGDKVNPDSTGNPIDPETGLKFVPTEFKKLGADNMIFRMLLDKDGNALDRDGNIANKDVYSQDGNKFYDKNGNELINPKNIPLLDPQYRKITAGECPWISADHGFKITDGIYNGVPSTGFALIQGNVKSGATSLFGDVLPHKKMQGVDDYVRIRSESDPKK</sequence>
<evidence type="ECO:0000313" key="1">
    <source>
        <dbReference type="EMBL" id="WML87131.1"/>
    </source>
</evidence>
<dbReference type="RefSeq" id="WP_308872018.1">
    <property type="nucleotide sequence ID" value="NZ_CP133217.1"/>
</dbReference>
<proteinExistence type="predicted"/>